<dbReference type="SMART" id="SM00320">
    <property type="entry name" value="WD40"/>
    <property type="match status" value="6"/>
</dbReference>
<dbReference type="GO" id="GO:0016239">
    <property type="term" value="P:positive regulation of macroautophagy"/>
    <property type="evidence" value="ECO:0007669"/>
    <property type="project" value="TreeGrafter"/>
</dbReference>
<dbReference type="EMBL" id="JAHWGI010000033">
    <property type="protein sequence ID" value="KAK3908255.1"/>
    <property type="molecule type" value="Genomic_DNA"/>
</dbReference>
<keyword evidence="2 5" id="KW-0853">WD repeat</keyword>
<comment type="similarity">
    <text evidence="1">Belongs to the WD repeat WDR24 family.</text>
</comment>
<feature type="repeat" description="WD" evidence="5">
    <location>
        <begin position="144"/>
        <end position="180"/>
    </location>
</feature>
<dbReference type="InterPro" id="IPR001680">
    <property type="entry name" value="WD40_rpt"/>
</dbReference>
<dbReference type="GO" id="GO:0005774">
    <property type="term" value="C:vacuolar membrane"/>
    <property type="evidence" value="ECO:0007669"/>
    <property type="project" value="TreeGrafter"/>
</dbReference>
<feature type="region of interest" description="Disordered" evidence="6">
    <location>
        <begin position="617"/>
        <end position="638"/>
    </location>
</feature>
<organism evidence="7 8">
    <name type="scientific">Frankliniella fusca</name>
    <dbReference type="NCBI Taxonomy" id="407009"/>
    <lineage>
        <taxon>Eukaryota</taxon>
        <taxon>Metazoa</taxon>
        <taxon>Ecdysozoa</taxon>
        <taxon>Arthropoda</taxon>
        <taxon>Hexapoda</taxon>
        <taxon>Insecta</taxon>
        <taxon>Pterygota</taxon>
        <taxon>Neoptera</taxon>
        <taxon>Paraneoptera</taxon>
        <taxon>Thysanoptera</taxon>
        <taxon>Terebrantia</taxon>
        <taxon>Thripoidea</taxon>
        <taxon>Thripidae</taxon>
        <taxon>Frankliniella</taxon>
    </lineage>
</organism>
<dbReference type="InterPro" id="IPR036322">
    <property type="entry name" value="WD40_repeat_dom_sf"/>
</dbReference>
<dbReference type="GO" id="GO:0061700">
    <property type="term" value="C:GATOR2 complex"/>
    <property type="evidence" value="ECO:0007669"/>
    <property type="project" value="TreeGrafter"/>
</dbReference>
<dbReference type="SUPFAM" id="SSF50978">
    <property type="entry name" value="WD40 repeat-like"/>
    <property type="match status" value="1"/>
</dbReference>
<dbReference type="AlphaFoldDB" id="A0AAE1L6N4"/>
<evidence type="ECO:0000313" key="7">
    <source>
        <dbReference type="EMBL" id="KAK3908255.1"/>
    </source>
</evidence>
<keyword evidence="8" id="KW-1185">Reference proteome</keyword>
<feature type="compositionally biased region" description="Gly residues" evidence="6">
    <location>
        <begin position="502"/>
        <end position="513"/>
    </location>
</feature>
<dbReference type="InterPro" id="IPR015943">
    <property type="entry name" value="WD40/YVTN_repeat-like_dom_sf"/>
</dbReference>
<dbReference type="Gene3D" id="2.130.10.10">
    <property type="entry name" value="YVTN repeat-like/Quinoprotein amine dehydrogenase"/>
    <property type="match status" value="1"/>
</dbReference>
<dbReference type="PANTHER" id="PTHR46200">
    <property type="entry name" value="GATOR COMPLEX PROTEIN WDR24"/>
    <property type="match status" value="1"/>
</dbReference>
<dbReference type="CDD" id="cd16693">
    <property type="entry name" value="mRING-H2-C3H3C2_WDR24"/>
    <property type="match status" value="1"/>
</dbReference>
<accession>A0AAE1L6N4</accession>
<protein>
    <recommendedName>
        <fullName evidence="4">GATOR2 complex protein WDR24</fullName>
    </recommendedName>
</protein>
<dbReference type="PROSITE" id="PS50294">
    <property type="entry name" value="WD_REPEATS_REGION"/>
    <property type="match status" value="1"/>
</dbReference>
<dbReference type="GO" id="GO:1904263">
    <property type="term" value="P:positive regulation of TORC1 signaling"/>
    <property type="evidence" value="ECO:0007669"/>
    <property type="project" value="TreeGrafter"/>
</dbReference>
<dbReference type="Pfam" id="PF00400">
    <property type="entry name" value="WD40"/>
    <property type="match status" value="3"/>
</dbReference>
<feature type="region of interest" description="Disordered" evidence="6">
    <location>
        <begin position="483"/>
        <end position="519"/>
    </location>
</feature>
<keyword evidence="3" id="KW-0677">Repeat</keyword>
<feature type="repeat" description="WD" evidence="5">
    <location>
        <begin position="189"/>
        <end position="221"/>
    </location>
</feature>
<name>A0AAE1L6N4_9NEOP</name>
<evidence type="ECO:0000256" key="3">
    <source>
        <dbReference type="ARBA" id="ARBA00022737"/>
    </source>
</evidence>
<dbReference type="InterPro" id="IPR037590">
    <property type="entry name" value="WDR24"/>
</dbReference>
<dbReference type="GO" id="GO:0034198">
    <property type="term" value="P:cellular response to amino acid starvation"/>
    <property type="evidence" value="ECO:0007669"/>
    <property type="project" value="TreeGrafter"/>
</dbReference>
<dbReference type="PROSITE" id="PS50082">
    <property type="entry name" value="WD_REPEATS_2"/>
    <property type="match status" value="3"/>
</dbReference>
<sequence length="821" mass="89327">MAQKTMCVSQEGPANALALNRENNQVVIAGRNVFKVFSIEEEGFSESCNLRVGKNLNLNFSCNDVAWNTLEDSTLATAATNGAVVLWNLGKPSRSKQQHVFMDHKRTVNKVSFHPTEAHWLISGSQDGTMKCFDIRMREATRTFMSNTESIRDVQFSPHNSLTAFAAVSENGNVQLWDVRRPDKCTHQYTAHSGPVFACDWHPECNWLATASRDKTIKVWDPSGGSSGKPVLEYTISTIASVGRIKWRPQRKHHIASCALVVDSSINVWDIRRPYIPFASFKEHKDVATGLAWRGDPQVFLSVSRDCTLVHHVFKDATRPADQANPQGISLNPAGDVAFASRISTNNVPFSAKLQGYLRKSHLTSEQFCQATSSMHLYSVKAIRETRCFVESARRYILNGRPLAEMCDHNAGVAKDLGRHQVSLVWSIIKTLYWSSRGGPGDTNPPSTAAVSGSLREENSASNEITTVGTVVSAAGCETEQRSVRSGGGVLGVSTATNGDVSGTGGTVDGGGEPFPTEEEPEIDETTEIFQNGVHFGLPSFSKAPMTQGDFFFGDGEMDPLDMDTGLGVGNTVGVGGGLLSGVGVINGGSQVGPGGGAADEWMLPSEAFPLRHEILDRSPPPETFPNHLEPSEQETQAVAVEEQPAPLLNVSALTAPLMWDCGNVVADALRHHASLGDVQMAASALLVLGEKRRGLNIDEATQEHWMLGYIDVLGRHELYNVASQVIQLSWLPNVNQLSQQSTTYYTCCGNCEKPLLRTGWLCDRCHSSESSLCGVCHQVVKGLYAWCQGCAHGGHIHHIQQWLTTNKHCPSGCGHLCEYN</sequence>
<evidence type="ECO:0000256" key="1">
    <source>
        <dbReference type="ARBA" id="ARBA00008134"/>
    </source>
</evidence>
<evidence type="ECO:0000256" key="2">
    <source>
        <dbReference type="ARBA" id="ARBA00022574"/>
    </source>
</evidence>
<evidence type="ECO:0000256" key="6">
    <source>
        <dbReference type="SAM" id="MobiDB-lite"/>
    </source>
</evidence>
<evidence type="ECO:0000313" key="8">
    <source>
        <dbReference type="Proteomes" id="UP001219518"/>
    </source>
</evidence>
<comment type="caution">
    <text evidence="7">The sequence shown here is derived from an EMBL/GenBank/DDBJ whole genome shotgun (WGS) entry which is preliminary data.</text>
</comment>
<proteinExistence type="inferred from homology"/>
<reference evidence="7" key="1">
    <citation type="submission" date="2021-07" db="EMBL/GenBank/DDBJ databases">
        <authorList>
            <person name="Catto M.A."/>
            <person name="Jacobson A."/>
            <person name="Kennedy G."/>
            <person name="Labadie P."/>
            <person name="Hunt B.G."/>
            <person name="Srinivasan R."/>
        </authorList>
    </citation>
    <scope>NUCLEOTIDE SEQUENCE</scope>
    <source>
        <strain evidence="7">PL_HMW_Pooled</strain>
        <tissue evidence="7">Head</tissue>
    </source>
</reference>
<dbReference type="GO" id="GO:0005829">
    <property type="term" value="C:cytosol"/>
    <property type="evidence" value="ECO:0007669"/>
    <property type="project" value="TreeGrafter"/>
</dbReference>
<dbReference type="PANTHER" id="PTHR46200:SF1">
    <property type="entry name" value="GATOR COMPLEX PROTEIN WDR24"/>
    <property type="match status" value="1"/>
</dbReference>
<evidence type="ECO:0000256" key="5">
    <source>
        <dbReference type="PROSITE-ProRule" id="PRU00221"/>
    </source>
</evidence>
<reference evidence="7" key="2">
    <citation type="journal article" date="2023" name="BMC Genomics">
        <title>Pest status, molecular evolution, and epigenetic factors derived from the genome assembly of Frankliniella fusca, a thysanopteran phytovirus vector.</title>
        <authorList>
            <person name="Catto M.A."/>
            <person name="Labadie P.E."/>
            <person name="Jacobson A.L."/>
            <person name="Kennedy G.G."/>
            <person name="Srinivasan R."/>
            <person name="Hunt B.G."/>
        </authorList>
    </citation>
    <scope>NUCLEOTIDE SEQUENCE</scope>
    <source>
        <strain evidence="7">PL_HMW_Pooled</strain>
    </source>
</reference>
<dbReference type="Proteomes" id="UP001219518">
    <property type="component" value="Unassembled WGS sequence"/>
</dbReference>
<feature type="repeat" description="WD" evidence="5">
    <location>
        <begin position="101"/>
        <end position="143"/>
    </location>
</feature>
<gene>
    <name evidence="7" type="ORF">KUF71_018768</name>
</gene>
<evidence type="ECO:0000256" key="4">
    <source>
        <dbReference type="ARBA" id="ARBA00040269"/>
    </source>
</evidence>